<gene>
    <name evidence="1" type="ORF">G6F64_015495</name>
</gene>
<protein>
    <submittedName>
        <fullName evidence="1">Uncharacterized protein</fullName>
    </submittedName>
</protein>
<evidence type="ECO:0000313" key="1">
    <source>
        <dbReference type="EMBL" id="KAG1272535.1"/>
    </source>
</evidence>
<keyword evidence="2" id="KW-1185">Reference proteome</keyword>
<organism evidence="1 2">
    <name type="scientific">Rhizopus oryzae</name>
    <name type="common">Mucormycosis agent</name>
    <name type="synonym">Rhizopus arrhizus var. delemar</name>
    <dbReference type="NCBI Taxonomy" id="64495"/>
    <lineage>
        <taxon>Eukaryota</taxon>
        <taxon>Fungi</taxon>
        <taxon>Fungi incertae sedis</taxon>
        <taxon>Mucoromycota</taxon>
        <taxon>Mucoromycotina</taxon>
        <taxon>Mucoromycetes</taxon>
        <taxon>Mucorales</taxon>
        <taxon>Mucorineae</taxon>
        <taxon>Rhizopodaceae</taxon>
        <taxon>Rhizopus</taxon>
    </lineage>
</organism>
<name>A0A9P6WRA4_RHIOR</name>
<proteinExistence type="predicted"/>
<evidence type="ECO:0000313" key="2">
    <source>
        <dbReference type="Proteomes" id="UP000716291"/>
    </source>
</evidence>
<accession>A0A9P6WRA4</accession>
<sequence length="75" mass="8625">MQFGDQLGDFVEVTANTNDGRDALLQQYHDWFGERWWMLPNPTYGGFEPAQFNNDYSQSRQARHAAKRAALGYAP</sequence>
<dbReference type="AlphaFoldDB" id="A0A9P6WRA4"/>
<dbReference type="Gene3D" id="3.40.50.1000">
    <property type="entry name" value="HAD superfamily/HAD-like"/>
    <property type="match status" value="1"/>
</dbReference>
<comment type="caution">
    <text evidence="1">The sequence shown here is derived from an EMBL/GenBank/DDBJ whole genome shotgun (WGS) entry which is preliminary data.</text>
</comment>
<dbReference type="EMBL" id="JAANQT010014894">
    <property type="protein sequence ID" value="KAG1272535.1"/>
    <property type="molecule type" value="Genomic_DNA"/>
</dbReference>
<dbReference type="InterPro" id="IPR023214">
    <property type="entry name" value="HAD_sf"/>
</dbReference>
<reference evidence="1" key="1">
    <citation type="journal article" date="2020" name="Microb. Genom.">
        <title>Genetic diversity of clinical and environmental Mucorales isolates obtained from an investigation of mucormycosis cases among solid organ transplant recipients.</title>
        <authorList>
            <person name="Nguyen M.H."/>
            <person name="Kaul D."/>
            <person name="Muto C."/>
            <person name="Cheng S.J."/>
            <person name="Richter R.A."/>
            <person name="Bruno V.M."/>
            <person name="Liu G."/>
            <person name="Beyhan S."/>
            <person name="Sundermann A.J."/>
            <person name="Mounaud S."/>
            <person name="Pasculle A.W."/>
            <person name="Nierman W.C."/>
            <person name="Driscoll E."/>
            <person name="Cumbie R."/>
            <person name="Clancy C.J."/>
            <person name="Dupont C.L."/>
        </authorList>
    </citation>
    <scope>NUCLEOTIDE SEQUENCE</scope>
    <source>
        <strain evidence="1">GL11</strain>
    </source>
</reference>
<dbReference type="Proteomes" id="UP000716291">
    <property type="component" value="Unassembled WGS sequence"/>
</dbReference>